<dbReference type="EMBL" id="CP090163">
    <property type="protein sequence ID" value="UJO12313.1"/>
    <property type="molecule type" value="Genomic_DNA"/>
</dbReference>
<proteinExistence type="predicted"/>
<dbReference type="GO" id="GO:0000723">
    <property type="term" value="P:telomere maintenance"/>
    <property type="evidence" value="ECO:0007669"/>
    <property type="project" value="TreeGrafter"/>
</dbReference>
<dbReference type="GO" id="GO:0000400">
    <property type="term" value="F:four-way junction DNA binding"/>
    <property type="evidence" value="ECO:0007669"/>
    <property type="project" value="TreeGrafter"/>
</dbReference>
<name>A0A9Q8P3V3_PASFU</name>
<dbReference type="SUPFAM" id="SSF52540">
    <property type="entry name" value="P-loop containing nucleoside triphosphate hydrolases"/>
    <property type="match status" value="1"/>
</dbReference>
<dbReference type="PANTHER" id="PTHR46457">
    <property type="entry name" value="DNA REPAIR PROTEIN RAD51 HOMOLOG 4"/>
    <property type="match status" value="1"/>
</dbReference>
<dbReference type="InterPro" id="IPR051988">
    <property type="entry name" value="HRR_RAD51_Paralog"/>
</dbReference>
<dbReference type="Proteomes" id="UP000756132">
    <property type="component" value="Chromosome 1"/>
</dbReference>
<evidence type="ECO:0000256" key="2">
    <source>
        <dbReference type="ARBA" id="ARBA00023242"/>
    </source>
</evidence>
<dbReference type="GO" id="GO:0005815">
    <property type="term" value="C:microtubule organizing center"/>
    <property type="evidence" value="ECO:0007669"/>
    <property type="project" value="TreeGrafter"/>
</dbReference>
<dbReference type="GO" id="GO:0000724">
    <property type="term" value="P:double-strand break repair via homologous recombination"/>
    <property type="evidence" value="ECO:0007669"/>
    <property type="project" value="TreeGrafter"/>
</dbReference>
<evidence type="ECO:0000313" key="5">
    <source>
        <dbReference type="Proteomes" id="UP000756132"/>
    </source>
</evidence>
<evidence type="ECO:0000256" key="1">
    <source>
        <dbReference type="ARBA" id="ARBA00004123"/>
    </source>
</evidence>
<dbReference type="KEGG" id="ffu:CLAFUR5_02204"/>
<reference evidence="4" key="2">
    <citation type="journal article" date="2022" name="Microb. Genom.">
        <title>A chromosome-scale genome assembly of the tomato pathogen Cladosporium fulvum reveals a compartmentalized genome architecture and the presence of a dispensable chromosome.</title>
        <authorList>
            <person name="Zaccaron A.Z."/>
            <person name="Chen L.H."/>
            <person name="Samaras A."/>
            <person name="Stergiopoulos I."/>
        </authorList>
    </citation>
    <scope>NUCLEOTIDE SEQUENCE</scope>
    <source>
        <strain evidence="4">Race5_Kim</strain>
    </source>
</reference>
<dbReference type="GO" id="GO:0007131">
    <property type="term" value="P:reciprocal meiotic recombination"/>
    <property type="evidence" value="ECO:0007669"/>
    <property type="project" value="TreeGrafter"/>
</dbReference>
<evidence type="ECO:0000313" key="4">
    <source>
        <dbReference type="EMBL" id="UJO12313.1"/>
    </source>
</evidence>
<dbReference type="GO" id="GO:0033063">
    <property type="term" value="C:Rad51B-Rad51C-Rad51D-XRCC2 complex"/>
    <property type="evidence" value="ECO:0007669"/>
    <property type="project" value="TreeGrafter"/>
</dbReference>
<protein>
    <submittedName>
        <fullName evidence="4">Uncharacterized protein</fullName>
    </submittedName>
</protein>
<dbReference type="InterPro" id="IPR027417">
    <property type="entry name" value="P-loop_NTPase"/>
</dbReference>
<gene>
    <name evidence="4" type="ORF">CLAFUR5_02204</name>
</gene>
<reference evidence="4" key="1">
    <citation type="submission" date="2021-12" db="EMBL/GenBank/DDBJ databases">
        <authorList>
            <person name="Zaccaron A."/>
            <person name="Stergiopoulos I."/>
        </authorList>
    </citation>
    <scope>NUCLEOTIDE SEQUENCE</scope>
    <source>
        <strain evidence="4">Race5_Kim</strain>
    </source>
</reference>
<evidence type="ECO:0000256" key="3">
    <source>
        <dbReference type="SAM" id="MobiDB-lite"/>
    </source>
</evidence>
<dbReference type="GO" id="GO:0042148">
    <property type="term" value="P:DNA strand invasion"/>
    <property type="evidence" value="ECO:0007669"/>
    <property type="project" value="TreeGrafter"/>
</dbReference>
<keyword evidence="2" id="KW-0539">Nucleus</keyword>
<sequence>MAVIAPPKLAFDLWQPSTNKDQNAEDYFDEDLTQTHLTTGVKAIDTALEGGFDYGVVHCITSSADAGTKELIQGLVSSHIRTSSRASATVIDSTMSFDVRRLYQVLQASMKDASEQETLEVLDRVKITKVFDNVGAVEALAEVEERAKVDGAAATAPQQAAVPKSTIEDSDEEDDMLDSPPKLNQAATEASPVDALSTTPPGGILIIDNISQLFQPIIKNNYVHGQALLSQFLRTVTLLTRRHELCTVILSSASNKPASRDERMSLFESCDVRPALGDELGYLVDVHLYLHQMLAKRLEGTRVQGRYPQKVNMLEVVSDRVRGRYGRYAAFSCTADGTLDDVP</sequence>
<comment type="subcellular location">
    <subcellularLocation>
        <location evidence="1">Nucleus</location>
    </subcellularLocation>
</comment>
<dbReference type="Gene3D" id="3.40.50.300">
    <property type="entry name" value="P-loop containing nucleotide triphosphate hydrolases"/>
    <property type="match status" value="1"/>
</dbReference>
<dbReference type="AlphaFoldDB" id="A0A9Q8P3V3"/>
<dbReference type="OrthoDB" id="336321at2759"/>
<dbReference type="GO" id="GO:0008094">
    <property type="term" value="F:ATP-dependent activity, acting on DNA"/>
    <property type="evidence" value="ECO:0007669"/>
    <property type="project" value="TreeGrafter"/>
</dbReference>
<dbReference type="GeneID" id="71982082"/>
<dbReference type="OMA" id="YGVVHCI"/>
<accession>A0A9Q8P3V3</accession>
<feature type="compositionally biased region" description="Acidic residues" evidence="3">
    <location>
        <begin position="168"/>
        <end position="177"/>
    </location>
</feature>
<organism evidence="4 5">
    <name type="scientific">Passalora fulva</name>
    <name type="common">Tomato leaf mold</name>
    <name type="synonym">Cladosporium fulvum</name>
    <dbReference type="NCBI Taxonomy" id="5499"/>
    <lineage>
        <taxon>Eukaryota</taxon>
        <taxon>Fungi</taxon>
        <taxon>Dikarya</taxon>
        <taxon>Ascomycota</taxon>
        <taxon>Pezizomycotina</taxon>
        <taxon>Dothideomycetes</taxon>
        <taxon>Dothideomycetidae</taxon>
        <taxon>Mycosphaerellales</taxon>
        <taxon>Mycosphaerellaceae</taxon>
        <taxon>Fulvia</taxon>
    </lineage>
</organism>
<feature type="compositionally biased region" description="Low complexity" evidence="3">
    <location>
        <begin position="152"/>
        <end position="161"/>
    </location>
</feature>
<keyword evidence="5" id="KW-1185">Reference proteome</keyword>
<dbReference type="RefSeq" id="XP_047756679.1">
    <property type="nucleotide sequence ID" value="XM_047901352.1"/>
</dbReference>
<feature type="region of interest" description="Disordered" evidence="3">
    <location>
        <begin position="151"/>
        <end position="194"/>
    </location>
</feature>
<dbReference type="GO" id="GO:0003697">
    <property type="term" value="F:single-stranded DNA binding"/>
    <property type="evidence" value="ECO:0007669"/>
    <property type="project" value="TreeGrafter"/>
</dbReference>
<dbReference type="PANTHER" id="PTHR46457:SF1">
    <property type="entry name" value="DNA REPAIR PROTEIN RAD51 HOMOLOG 4"/>
    <property type="match status" value="1"/>
</dbReference>
<dbReference type="GO" id="GO:0005657">
    <property type="term" value="C:replication fork"/>
    <property type="evidence" value="ECO:0007669"/>
    <property type="project" value="TreeGrafter"/>
</dbReference>